<dbReference type="InterPro" id="IPR007526">
    <property type="entry name" value="SWIRM"/>
</dbReference>
<dbReference type="SMART" id="SM00717">
    <property type="entry name" value="SANT"/>
    <property type="match status" value="1"/>
</dbReference>
<keyword evidence="3" id="KW-0804">Transcription</keyword>
<dbReference type="Proteomes" id="UP000054937">
    <property type="component" value="Unassembled WGS sequence"/>
</dbReference>
<feature type="coiled-coil region" evidence="5">
    <location>
        <begin position="187"/>
        <end position="214"/>
    </location>
</feature>
<feature type="region of interest" description="Disordered" evidence="6">
    <location>
        <begin position="549"/>
        <end position="632"/>
    </location>
</feature>
<evidence type="ECO:0000256" key="4">
    <source>
        <dbReference type="ARBA" id="ARBA00023242"/>
    </source>
</evidence>
<evidence type="ECO:0000313" key="11">
    <source>
        <dbReference type="Proteomes" id="UP000054937"/>
    </source>
</evidence>
<dbReference type="AlphaFoldDB" id="A0A0V0QWN3"/>
<evidence type="ECO:0000256" key="3">
    <source>
        <dbReference type="ARBA" id="ARBA00023163"/>
    </source>
</evidence>
<dbReference type="PROSITE" id="PS51293">
    <property type="entry name" value="SANT"/>
    <property type="match status" value="1"/>
</dbReference>
<evidence type="ECO:0000259" key="8">
    <source>
        <dbReference type="PROSITE" id="PS50934"/>
    </source>
</evidence>
<feature type="compositionally biased region" description="Basic and acidic residues" evidence="6">
    <location>
        <begin position="103"/>
        <end position="118"/>
    </location>
</feature>
<feature type="domain" description="Myb-like" evidence="7">
    <location>
        <begin position="438"/>
        <end position="489"/>
    </location>
</feature>
<keyword evidence="5" id="KW-0175">Coiled coil</keyword>
<dbReference type="InterPro" id="IPR017884">
    <property type="entry name" value="SANT_dom"/>
</dbReference>
<dbReference type="PANTHER" id="PTHR12802">
    <property type="entry name" value="SWI/SNF COMPLEX-RELATED"/>
    <property type="match status" value="1"/>
</dbReference>
<feature type="compositionally biased region" description="Basic and acidic residues" evidence="6">
    <location>
        <begin position="559"/>
        <end position="572"/>
    </location>
</feature>
<reference evidence="10 11" key="1">
    <citation type="journal article" date="2015" name="Sci. Rep.">
        <title>Genome of the facultative scuticociliatosis pathogen Pseudocohnilembus persalinus provides insight into its virulence through horizontal gene transfer.</title>
        <authorList>
            <person name="Xiong J."/>
            <person name="Wang G."/>
            <person name="Cheng J."/>
            <person name="Tian M."/>
            <person name="Pan X."/>
            <person name="Warren A."/>
            <person name="Jiang C."/>
            <person name="Yuan D."/>
            <person name="Miao W."/>
        </authorList>
    </citation>
    <scope>NUCLEOTIDE SEQUENCE [LARGE SCALE GENOMIC DNA]</scope>
    <source>
        <strain evidence="10">36N120E</strain>
    </source>
</reference>
<evidence type="ECO:0000313" key="10">
    <source>
        <dbReference type="EMBL" id="KRX06638.1"/>
    </source>
</evidence>
<protein>
    <submittedName>
        <fullName evidence="10">Homeodomain protein</fullName>
    </submittedName>
</protein>
<dbReference type="Pfam" id="PF04433">
    <property type="entry name" value="SWIRM"/>
    <property type="match status" value="1"/>
</dbReference>
<feature type="domain" description="SANT" evidence="9">
    <location>
        <begin position="441"/>
        <end position="493"/>
    </location>
</feature>
<dbReference type="OMA" id="WTIYDLA"/>
<evidence type="ECO:0000256" key="6">
    <source>
        <dbReference type="SAM" id="MobiDB-lite"/>
    </source>
</evidence>
<evidence type="ECO:0000256" key="1">
    <source>
        <dbReference type="ARBA" id="ARBA00023015"/>
    </source>
</evidence>
<feature type="region of interest" description="Disordered" evidence="6">
    <location>
        <begin position="96"/>
        <end position="127"/>
    </location>
</feature>
<feature type="compositionally biased region" description="Low complexity" evidence="6">
    <location>
        <begin position="611"/>
        <end position="629"/>
    </location>
</feature>
<dbReference type="PROSITE" id="PS50934">
    <property type="entry name" value="SWIRM"/>
    <property type="match status" value="1"/>
</dbReference>
<evidence type="ECO:0000256" key="2">
    <source>
        <dbReference type="ARBA" id="ARBA00023125"/>
    </source>
</evidence>
<feature type="domain" description="SWIRM" evidence="8">
    <location>
        <begin position="222"/>
        <end position="318"/>
    </location>
</feature>
<accession>A0A0V0QWN3</accession>
<proteinExistence type="predicted"/>
<evidence type="ECO:0000259" key="9">
    <source>
        <dbReference type="PROSITE" id="PS51293"/>
    </source>
</evidence>
<keyword evidence="11" id="KW-1185">Reference proteome</keyword>
<dbReference type="InParanoid" id="A0A0V0QWN3"/>
<comment type="caution">
    <text evidence="10">The sequence shown here is derived from an EMBL/GenBank/DDBJ whole genome shotgun (WGS) entry which is preliminary data.</text>
</comment>
<dbReference type="CDD" id="cd00167">
    <property type="entry name" value="SANT"/>
    <property type="match status" value="1"/>
</dbReference>
<feature type="region of interest" description="Disordered" evidence="6">
    <location>
        <begin position="675"/>
        <end position="696"/>
    </location>
</feature>
<evidence type="ECO:0000259" key="7">
    <source>
        <dbReference type="PROSITE" id="PS50090"/>
    </source>
</evidence>
<evidence type="ECO:0000256" key="5">
    <source>
        <dbReference type="SAM" id="Coils"/>
    </source>
</evidence>
<feature type="compositionally biased region" description="Basic and acidic residues" evidence="6">
    <location>
        <begin position="593"/>
        <end position="609"/>
    </location>
</feature>
<dbReference type="Gene3D" id="1.10.10.10">
    <property type="entry name" value="Winged helix-like DNA-binding domain superfamily/Winged helix DNA-binding domain"/>
    <property type="match status" value="1"/>
</dbReference>
<organism evidence="10 11">
    <name type="scientific">Pseudocohnilembus persalinus</name>
    <name type="common">Ciliate</name>
    <dbReference type="NCBI Taxonomy" id="266149"/>
    <lineage>
        <taxon>Eukaryota</taxon>
        <taxon>Sar</taxon>
        <taxon>Alveolata</taxon>
        <taxon>Ciliophora</taxon>
        <taxon>Intramacronucleata</taxon>
        <taxon>Oligohymenophorea</taxon>
        <taxon>Scuticociliatia</taxon>
        <taxon>Philasterida</taxon>
        <taxon>Pseudocohnilembidae</taxon>
        <taxon>Pseudocohnilembus</taxon>
    </lineage>
</organism>
<dbReference type="PANTHER" id="PTHR12802:SF41">
    <property type="entry name" value="BRAHMA ASSOCIATED PROTEIN 155 KDA"/>
    <property type="match status" value="1"/>
</dbReference>
<dbReference type="Gene3D" id="1.10.10.60">
    <property type="entry name" value="Homeodomain-like"/>
    <property type="match status" value="1"/>
</dbReference>
<keyword evidence="10" id="KW-0371">Homeobox</keyword>
<dbReference type="Pfam" id="PF00249">
    <property type="entry name" value="Myb_DNA-binding"/>
    <property type="match status" value="1"/>
</dbReference>
<dbReference type="GO" id="GO:0005634">
    <property type="term" value="C:nucleus"/>
    <property type="evidence" value="ECO:0007669"/>
    <property type="project" value="UniProtKB-ARBA"/>
</dbReference>
<dbReference type="FunFam" id="1.10.10.10:FF:000020">
    <property type="entry name" value="SWI/SNF complex subunit SMARCC2 isoform c"/>
    <property type="match status" value="1"/>
</dbReference>
<dbReference type="OrthoDB" id="118550at2759"/>
<keyword evidence="4" id="KW-0539">Nucleus</keyword>
<dbReference type="InterPro" id="IPR001005">
    <property type="entry name" value="SANT/Myb"/>
</dbReference>
<keyword evidence="1" id="KW-0805">Transcription regulation</keyword>
<sequence>MRSQKKQPKQQIIYLKQHEGNWIIDNNEETSLQQSQHYPSSKAEDKKRKACSSQQQDAVFDTKGTQDKLKHENHQMSIENANLKQQIKQIQSQLHEQQNQLQRLKEEQKDTINSERKNQQQQKQQQQQLHSQQVQQLQQQVEMQQMQKIQEQQQQKILEQQTNTSGANQYAQGVKPEIYPYTNYQAQKQSELSAQEIEQQLKNLQDQNKLGQEEDGKKKFAVIIPSCSHWFDMNQIHQIEKDSLPEFFQGKPSKSPEVYMKYRNYIVNLYRQNPRTYLTATTCRRNLAGDVCAIMRVHAFLEYWGLINFNVDPKTQPQSLLLNKPSFNMDSIYTADQTAHNYDQIDNDRDLVEKGSEGDLIFNTIKMLSKNVRPTCDFCGVICGLVWFQQKPMKEKIQGAPEITLCVKCFTDGNFPTIFSEKDFDKMDLISRLKLGENQKSNKNAWTYDETLKLLEAIEKQGDDWNEIMKIMGPERTREEIVMHFLQLPLKNITSVQLFDDAEPSKPGKNKICIEKLADEEPNVFSDYSNPLLQHVAIFKSLLDKYREEKTKPSQNYEKNQKQIDIKKKDQQMEEEVQEEQKQAKSEPNQENQENKQDLVKQEPKKDEEQTTQQQQQQTQNQENLTPEQKLLKEVKLEGQQDVEVIKNQETNKFNENMNKITQLNAKEEELIEELEHETQQRSEQKKKKQEIWQTK</sequence>
<dbReference type="PROSITE" id="PS50090">
    <property type="entry name" value="MYB_LIKE"/>
    <property type="match status" value="1"/>
</dbReference>
<dbReference type="EMBL" id="LDAU01000094">
    <property type="protein sequence ID" value="KRX06638.1"/>
    <property type="molecule type" value="Genomic_DNA"/>
</dbReference>
<name>A0A0V0QWN3_PSEPJ</name>
<dbReference type="GO" id="GO:0003677">
    <property type="term" value="F:DNA binding"/>
    <property type="evidence" value="ECO:0007669"/>
    <property type="project" value="UniProtKB-KW"/>
</dbReference>
<dbReference type="SUPFAM" id="SSF46689">
    <property type="entry name" value="Homeodomain-like"/>
    <property type="match status" value="2"/>
</dbReference>
<feature type="compositionally biased region" description="Polar residues" evidence="6">
    <location>
        <begin position="29"/>
        <end position="39"/>
    </location>
</feature>
<keyword evidence="2 10" id="KW-0238">DNA-binding</keyword>
<gene>
    <name evidence="10" type="ORF">PPERSA_13117</name>
</gene>
<dbReference type="InterPro" id="IPR009057">
    <property type="entry name" value="Homeodomain-like_sf"/>
</dbReference>
<feature type="region of interest" description="Disordered" evidence="6">
    <location>
        <begin position="26"/>
        <end position="71"/>
    </location>
</feature>
<dbReference type="InterPro" id="IPR036388">
    <property type="entry name" value="WH-like_DNA-bd_sf"/>
</dbReference>